<dbReference type="STRING" id="1212765.MHLP_01375"/>
<reference evidence="1 2" key="1">
    <citation type="journal article" date="2012" name="J. Bacteriol.">
        <title>Genome Sequence of "Candidatus Mycoplasma haemolamae" Strain Purdue, a Red Blood Cell Pathogen of Alpacas (Vicugna pacos) and Llamas (Lama glama).</title>
        <authorList>
            <person name="Guimaraes A.M."/>
            <person name="Toth B."/>
            <person name="Santos A.P."/>
            <person name="do Nascimento N.C."/>
            <person name="Kritchevsky J.E."/>
            <person name="Messick J.B."/>
        </authorList>
    </citation>
    <scope>NUCLEOTIDE SEQUENCE [LARGE SCALE GENOMIC DNA]</scope>
    <source>
        <strain evidence="1 2">Purdue</strain>
    </source>
</reference>
<evidence type="ECO:0000313" key="1">
    <source>
        <dbReference type="EMBL" id="AFO51855.1"/>
    </source>
</evidence>
<organism evidence="1 2">
    <name type="scientific">Mycoplasma haematolamae (strain Purdue)</name>
    <dbReference type="NCBI Taxonomy" id="1212765"/>
    <lineage>
        <taxon>Bacteria</taxon>
        <taxon>Bacillati</taxon>
        <taxon>Mycoplasmatota</taxon>
        <taxon>Mollicutes</taxon>
        <taxon>Mycoplasmataceae</taxon>
        <taxon>Mycoplasma</taxon>
    </lineage>
</organism>
<reference evidence="2" key="2">
    <citation type="submission" date="2012-07" db="EMBL/GenBank/DDBJ databases">
        <title>Complete genome sequence of 'Candidatus Mycoplasma haemolamae'.</title>
        <authorList>
            <person name="Guimaraes A.M.S."/>
            <person name="Toth B."/>
            <person name="Santos A.P."/>
            <person name="Nascimento N.C."/>
            <person name="Sojka J.E."/>
            <person name="Messick J.B."/>
        </authorList>
    </citation>
    <scope>NUCLEOTIDE SEQUENCE [LARGE SCALE GENOMIC DNA]</scope>
    <source>
        <strain evidence="2">Purdue</strain>
    </source>
</reference>
<dbReference type="EMBL" id="CP003731">
    <property type="protein sequence ID" value="AFO51855.1"/>
    <property type="molecule type" value="Genomic_DNA"/>
</dbReference>
<accession>I7B998</accession>
<dbReference type="KEGG" id="mhl:MHLP_01375"/>
<sequence>MIVGSIVKGVFGLSAIGGVGAAGVMWGPELATHAKTYLTMFKEAGKGQGIKFTIKAPLGNSAVLDCAGQTNQHTSLKLEKTSDSSSKAKFSCQNTSEPLGKAESLFKYAGELTCFRTNSMGTEQTFTCLVKNKTLTLTEGQKTQEKVTEVTANWT</sequence>
<evidence type="ECO:0000313" key="2">
    <source>
        <dbReference type="Proteomes" id="UP000006502"/>
    </source>
</evidence>
<dbReference type="PATRIC" id="fig|1212765.3.peg.307"/>
<dbReference type="HOGENOM" id="CLU_139119_0_0_14"/>
<proteinExistence type="predicted"/>
<dbReference type="Proteomes" id="UP000006502">
    <property type="component" value="Chromosome"/>
</dbReference>
<gene>
    <name evidence="1" type="ordered locus">MHLP_01375</name>
</gene>
<dbReference type="AlphaFoldDB" id="I7B998"/>
<protein>
    <submittedName>
        <fullName evidence="1">Uncharacterized protein</fullName>
    </submittedName>
</protein>
<keyword evidence="2" id="KW-1185">Reference proteome</keyword>
<name>I7B998_MYCHA</name>